<name>A0A8X6H4L3_TRICU</name>
<comment type="caution">
    <text evidence="1">The sequence shown here is derived from an EMBL/GenBank/DDBJ whole genome shotgun (WGS) entry which is preliminary data.</text>
</comment>
<protein>
    <submittedName>
        <fullName evidence="1">Uncharacterized protein</fullName>
    </submittedName>
</protein>
<keyword evidence="2" id="KW-1185">Reference proteome</keyword>
<dbReference type="AlphaFoldDB" id="A0A8X6H4L3"/>
<organism evidence="1 2">
    <name type="scientific">Trichonephila clavata</name>
    <name type="common">Joro spider</name>
    <name type="synonym">Nephila clavata</name>
    <dbReference type="NCBI Taxonomy" id="2740835"/>
    <lineage>
        <taxon>Eukaryota</taxon>
        <taxon>Metazoa</taxon>
        <taxon>Ecdysozoa</taxon>
        <taxon>Arthropoda</taxon>
        <taxon>Chelicerata</taxon>
        <taxon>Arachnida</taxon>
        <taxon>Araneae</taxon>
        <taxon>Araneomorphae</taxon>
        <taxon>Entelegynae</taxon>
        <taxon>Araneoidea</taxon>
        <taxon>Nephilidae</taxon>
        <taxon>Trichonephila</taxon>
    </lineage>
</organism>
<evidence type="ECO:0000313" key="2">
    <source>
        <dbReference type="Proteomes" id="UP000887116"/>
    </source>
</evidence>
<dbReference type="Proteomes" id="UP000887116">
    <property type="component" value="Unassembled WGS sequence"/>
</dbReference>
<dbReference type="EMBL" id="BMAO01034370">
    <property type="protein sequence ID" value="GFQ96103.1"/>
    <property type="molecule type" value="Genomic_DNA"/>
</dbReference>
<evidence type="ECO:0000313" key="1">
    <source>
        <dbReference type="EMBL" id="GFQ96103.1"/>
    </source>
</evidence>
<reference evidence="1" key="1">
    <citation type="submission" date="2020-07" db="EMBL/GenBank/DDBJ databases">
        <title>Multicomponent nature underlies the extraordinary mechanical properties of spider dragline silk.</title>
        <authorList>
            <person name="Kono N."/>
            <person name="Nakamura H."/>
            <person name="Mori M."/>
            <person name="Yoshida Y."/>
            <person name="Ohtoshi R."/>
            <person name="Malay A.D."/>
            <person name="Moran D.A.P."/>
            <person name="Tomita M."/>
            <person name="Numata K."/>
            <person name="Arakawa K."/>
        </authorList>
    </citation>
    <scope>NUCLEOTIDE SEQUENCE</scope>
</reference>
<accession>A0A8X6H4L3</accession>
<proteinExistence type="predicted"/>
<sequence>MSKSSERLISNLVESAPNRKIKLIDIPKEQYDPQNVNIIVKLELLLSNKKNFLRSKYCSSLSKIELIDDLESSVDLVVSLLIIRYNCGE</sequence>
<gene>
    <name evidence="1" type="ORF">TNCT_439361</name>
</gene>